<feature type="transmembrane region" description="Helical" evidence="1">
    <location>
        <begin position="12"/>
        <end position="31"/>
    </location>
</feature>
<protein>
    <submittedName>
        <fullName evidence="2">Uncharacterized protein</fullName>
    </submittedName>
</protein>
<keyword evidence="1" id="KW-0812">Transmembrane</keyword>
<reference evidence="2 3" key="1">
    <citation type="submission" date="2013-01" db="EMBL/GenBank/DDBJ databases">
        <authorList>
            <person name="Harkins D.M."/>
            <person name="Durkin A.S."/>
            <person name="Brinkac L.M."/>
            <person name="Haft D.H."/>
            <person name="Selengut J.D."/>
            <person name="Sanka R."/>
            <person name="DePew J."/>
            <person name="Purushe J."/>
            <person name="Picardeau M."/>
            <person name="Werts C."/>
            <person name="Goarant C."/>
            <person name="Vinetz J.M."/>
            <person name="Sutton G.G."/>
            <person name="Nierman W.C."/>
            <person name="Fouts D.E."/>
        </authorList>
    </citation>
    <scope>NUCLEOTIDE SEQUENCE [LARGE SCALE GENOMIC DNA]</scope>
    <source>
        <strain evidence="2 3">200701203</strain>
    </source>
</reference>
<name>M3GXV3_LEPBO</name>
<keyword evidence="1" id="KW-0472">Membrane</keyword>
<evidence type="ECO:0000313" key="3">
    <source>
        <dbReference type="Proteomes" id="UP000011783"/>
    </source>
</evidence>
<feature type="transmembrane region" description="Helical" evidence="1">
    <location>
        <begin position="43"/>
        <end position="67"/>
    </location>
</feature>
<keyword evidence="1" id="KW-1133">Transmembrane helix</keyword>
<dbReference type="BioCyc" id="LBOR1193007:G11KN-3981-MONOMER"/>
<dbReference type="Proteomes" id="UP000011783">
    <property type="component" value="Unassembled WGS sequence"/>
</dbReference>
<dbReference type="EMBL" id="AKWO02000063">
    <property type="protein sequence ID" value="EMF99663.1"/>
    <property type="molecule type" value="Genomic_DNA"/>
</dbReference>
<accession>M3GXV3</accession>
<evidence type="ECO:0000256" key="1">
    <source>
        <dbReference type="SAM" id="Phobius"/>
    </source>
</evidence>
<evidence type="ECO:0000313" key="2">
    <source>
        <dbReference type="EMBL" id="EMF99663.1"/>
    </source>
</evidence>
<proteinExistence type="predicted"/>
<sequence>MNSRAWIFKPSVDLAFIILPGIASVLFLFTLKKLDILPSEINPWTWFCTVLLIDVAHVYSTLFRSYFNEEEWKKKKLF</sequence>
<organism evidence="2 3">
    <name type="scientific">Leptospira borgpetersenii str. 200701203</name>
    <dbReference type="NCBI Taxonomy" id="1193007"/>
    <lineage>
        <taxon>Bacteria</taxon>
        <taxon>Pseudomonadati</taxon>
        <taxon>Spirochaetota</taxon>
        <taxon>Spirochaetia</taxon>
        <taxon>Leptospirales</taxon>
        <taxon>Leptospiraceae</taxon>
        <taxon>Leptospira</taxon>
    </lineage>
</organism>
<gene>
    <name evidence="2" type="ORF">LEP1GSC123_2174</name>
</gene>
<dbReference type="AlphaFoldDB" id="M3GXV3"/>
<comment type="caution">
    <text evidence="2">The sequence shown here is derived from an EMBL/GenBank/DDBJ whole genome shotgun (WGS) entry which is preliminary data.</text>
</comment>